<keyword evidence="1" id="KW-0732">Signal</keyword>
<dbReference type="Proteomes" id="UP000429607">
    <property type="component" value="Unassembled WGS sequence"/>
</dbReference>
<name>A0A6A3IGR6_9STRA</name>
<proteinExistence type="predicted"/>
<evidence type="ECO:0000256" key="1">
    <source>
        <dbReference type="SAM" id="SignalP"/>
    </source>
</evidence>
<feature type="chain" id="PRO_5025693587" evidence="1">
    <location>
        <begin position="43"/>
        <end position="106"/>
    </location>
</feature>
<accession>A0A6A3IGR6</accession>
<feature type="signal peptide" evidence="1">
    <location>
        <begin position="1"/>
        <end position="42"/>
    </location>
</feature>
<gene>
    <name evidence="2" type="ORF">PR001_g24475</name>
</gene>
<dbReference type="EMBL" id="QXFV01003127">
    <property type="protein sequence ID" value="KAE8979715.1"/>
    <property type="molecule type" value="Genomic_DNA"/>
</dbReference>
<dbReference type="AlphaFoldDB" id="A0A6A3IGR6"/>
<organism evidence="2 3">
    <name type="scientific">Phytophthora rubi</name>
    <dbReference type="NCBI Taxonomy" id="129364"/>
    <lineage>
        <taxon>Eukaryota</taxon>
        <taxon>Sar</taxon>
        <taxon>Stramenopiles</taxon>
        <taxon>Oomycota</taxon>
        <taxon>Peronosporomycetes</taxon>
        <taxon>Peronosporales</taxon>
        <taxon>Peronosporaceae</taxon>
        <taxon>Phytophthora</taxon>
    </lineage>
</organism>
<evidence type="ECO:0000313" key="2">
    <source>
        <dbReference type="EMBL" id="KAE8979715.1"/>
    </source>
</evidence>
<reference evidence="2 3" key="1">
    <citation type="submission" date="2018-09" db="EMBL/GenBank/DDBJ databases">
        <title>Genomic investigation of the strawberry pathogen Phytophthora fragariae indicates pathogenicity is determined by transcriptional variation in three key races.</title>
        <authorList>
            <person name="Adams T.M."/>
            <person name="Armitage A.D."/>
            <person name="Sobczyk M.K."/>
            <person name="Bates H.J."/>
            <person name="Dunwell J.M."/>
            <person name="Nellist C.F."/>
            <person name="Harrison R.J."/>
        </authorList>
    </citation>
    <scope>NUCLEOTIDE SEQUENCE [LARGE SCALE GENOMIC DNA]</scope>
    <source>
        <strain evidence="2 3">SCRP249</strain>
    </source>
</reference>
<protein>
    <submittedName>
        <fullName evidence="2">Uncharacterized protein</fullName>
    </submittedName>
</protein>
<comment type="caution">
    <text evidence="2">The sequence shown here is derived from an EMBL/GenBank/DDBJ whole genome shotgun (WGS) entry which is preliminary data.</text>
</comment>
<sequence>SMSAALTYVFGLPITHSPDFDVMVPNVAWAPLLVLLVDVCVAFEPSCVADWAVVEEDAVDCPVVDDDAVSAEEAVDEVCVTRDEAWSTFPLLPLDVVGVVVGCDQP</sequence>
<feature type="non-terminal residue" evidence="2">
    <location>
        <position position="1"/>
    </location>
</feature>
<evidence type="ECO:0000313" key="3">
    <source>
        <dbReference type="Proteomes" id="UP000429607"/>
    </source>
</evidence>